<comment type="caution">
    <text evidence="1">The sequence shown here is derived from an EMBL/GenBank/DDBJ whole genome shotgun (WGS) entry which is preliminary data.</text>
</comment>
<feature type="non-terminal residue" evidence="1">
    <location>
        <position position="1"/>
    </location>
</feature>
<dbReference type="AlphaFoldDB" id="A0A9N9NFQ5"/>
<gene>
    <name evidence="1" type="ORF">RFULGI_LOCUS11885</name>
</gene>
<feature type="non-terminal residue" evidence="1">
    <location>
        <position position="113"/>
    </location>
</feature>
<protein>
    <submittedName>
        <fullName evidence="1">14024_t:CDS:1</fullName>
    </submittedName>
</protein>
<evidence type="ECO:0000313" key="2">
    <source>
        <dbReference type="Proteomes" id="UP000789396"/>
    </source>
</evidence>
<name>A0A9N9NFQ5_9GLOM</name>
<dbReference type="EMBL" id="CAJVPZ010027065">
    <property type="protein sequence ID" value="CAG8727504.1"/>
    <property type="molecule type" value="Genomic_DNA"/>
</dbReference>
<evidence type="ECO:0000313" key="1">
    <source>
        <dbReference type="EMBL" id="CAG8727504.1"/>
    </source>
</evidence>
<keyword evidence="2" id="KW-1185">Reference proteome</keyword>
<organism evidence="1 2">
    <name type="scientific">Racocetra fulgida</name>
    <dbReference type="NCBI Taxonomy" id="60492"/>
    <lineage>
        <taxon>Eukaryota</taxon>
        <taxon>Fungi</taxon>
        <taxon>Fungi incertae sedis</taxon>
        <taxon>Mucoromycota</taxon>
        <taxon>Glomeromycotina</taxon>
        <taxon>Glomeromycetes</taxon>
        <taxon>Diversisporales</taxon>
        <taxon>Gigasporaceae</taxon>
        <taxon>Racocetra</taxon>
    </lineage>
</organism>
<proteinExistence type="predicted"/>
<dbReference type="Proteomes" id="UP000789396">
    <property type="component" value="Unassembled WGS sequence"/>
</dbReference>
<accession>A0A9N9NFQ5</accession>
<reference evidence="1" key="1">
    <citation type="submission" date="2021-06" db="EMBL/GenBank/DDBJ databases">
        <authorList>
            <person name="Kallberg Y."/>
            <person name="Tangrot J."/>
            <person name="Rosling A."/>
        </authorList>
    </citation>
    <scope>NUCLEOTIDE SEQUENCE</scope>
    <source>
        <strain evidence="1">IN212</strain>
    </source>
</reference>
<dbReference type="OrthoDB" id="2020419at2759"/>
<sequence>EIEEITLEQGIEINQKDFGANESKFLFTYTVEEQESQSNRHFDTIIQIAQLMNRTVVLTNVGGSRISSIKDFPFDFYYNIDELRKEFPQVKVILQHEFQKWAKERPNKLDTIH</sequence>